<name>A0AAD6FQS8_9TELE</name>
<feature type="region of interest" description="Disordered" evidence="1">
    <location>
        <begin position="1"/>
        <end position="76"/>
    </location>
</feature>
<keyword evidence="3" id="KW-1185">Reference proteome</keyword>
<protein>
    <submittedName>
        <fullName evidence="2">Uncharacterized protein</fullName>
    </submittedName>
</protein>
<comment type="caution">
    <text evidence="2">The sequence shown here is derived from an EMBL/GenBank/DDBJ whole genome shotgun (WGS) entry which is preliminary data.</text>
</comment>
<evidence type="ECO:0000313" key="3">
    <source>
        <dbReference type="Proteomes" id="UP001219934"/>
    </source>
</evidence>
<gene>
    <name evidence="2" type="ORF">JOQ06_012387</name>
</gene>
<feature type="non-terminal residue" evidence="2">
    <location>
        <position position="76"/>
    </location>
</feature>
<evidence type="ECO:0000256" key="1">
    <source>
        <dbReference type="SAM" id="MobiDB-lite"/>
    </source>
</evidence>
<dbReference type="EMBL" id="JAPTMU010000006">
    <property type="protein sequence ID" value="KAJ4942531.1"/>
    <property type="molecule type" value="Genomic_DNA"/>
</dbReference>
<feature type="non-terminal residue" evidence="2">
    <location>
        <position position="1"/>
    </location>
</feature>
<reference evidence="2" key="1">
    <citation type="submission" date="2022-11" db="EMBL/GenBank/DDBJ databases">
        <title>Chromosome-level genome of Pogonophryne albipinna.</title>
        <authorList>
            <person name="Jo E."/>
        </authorList>
    </citation>
    <scope>NUCLEOTIDE SEQUENCE</scope>
    <source>
        <strain evidence="2">SGF0006</strain>
        <tissue evidence="2">Muscle</tissue>
    </source>
</reference>
<evidence type="ECO:0000313" key="2">
    <source>
        <dbReference type="EMBL" id="KAJ4942531.1"/>
    </source>
</evidence>
<organism evidence="2 3">
    <name type="scientific">Pogonophryne albipinna</name>
    <dbReference type="NCBI Taxonomy" id="1090488"/>
    <lineage>
        <taxon>Eukaryota</taxon>
        <taxon>Metazoa</taxon>
        <taxon>Chordata</taxon>
        <taxon>Craniata</taxon>
        <taxon>Vertebrata</taxon>
        <taxon>Euteleostomi</taxon>
        <taxon>Actinopterygii</taxon>
        <taxon>Neopterygii</taxon>
        <taxon>Teleostei</taxon>
        <taxon>Neoteleostei</taxon>
        <taxon>Acanthomorphata</taxon>
        <taxon>Eupercaria</taxon>
        <taxon>Perciformes</taxon>
        <taxon>Notothenioidei</taxon>
        <taxon>Pogonophryne</taxon>
    </lineage>
</organism>
<feature type="compositionally biased region" description="Polar residues" evidence="1">
    <location>
        <begin position="27"/>
        <end position="36"/>
    </location>
</feature>
<sequence length="76" mass="8283">PGTMRRELGQWRHSSPFVASAKHALQRSVTRNTIQGSDRERHSTAGETEAGGEGEQNNKAGSKQQHLHLATASYEG</sequence>
<proteinExistence type="predicted"/>
<accession>A0AAD6FQS8</accession>
<feature type="compositionally biased region" description="Basic and acidic residues" evidence="1">
    <location>
        <begin position="1"/>
        <end position="10"/>
    </location>
</feature>
<dbReference type="AlphaFoldDB" id="A0AAD6FQS8"/>
<dbReference type="Proteomes" id="UP001219934">
    <property type="component" value="Unassembled WGS sequence"/>
</dbReference>